<dbReference type="GO" id="GO:0006412">
    <property type="term" value="P:translation"/>
    <property type="evidence" value="ECO:0007669"/>
    <property type="project" value="UniProtKB-UniRule"/>
</dbReference>
<dbReference type="GO" id="GO:1990904">
    <property type="term" value="C:ribonucleoprotein complex"/>
    <property type="evidence" value="ECO:0007669"/>
    <property type="project" value="UniProtKB-KW"/>
</dbReference>
<protein>
    <recommendedName>
        <fullName evidence="4 5">Large ribosomal subunit protein uL23c</fullName>
    </recommendedName>
</protein>
<dbReference type="HAMAP" id="MF_01369_B">
    <property type="entry name" value="Ribosomal_uL23_B"/>
    <property type="match status" value="1"/>
</dbReference>
<dbReference type="InterPro" id="IPR012677">
    <property type="entry name" value="Nucleotide-bd_a/b_plait_sf"/>
</dbReference>
<reference evidence="6" key="1">
    <citation type="submission" date="2018-07" db="EMBL/GenBank/DDBJ databases">
        <authorList>
            <person name="Quirk P.G."/>
            <person name="Krulwich T.A."/>
        </authorList>
    </citation>
    <scope>NUCLEOTIDE SEQUENCE</scope>
</reference>
<dbReference type="InterPro" id="IPR012678">
    <property type="entry name" value="Ribosomal_uL23/eL15/eS24_sf"/>
</dbReference>
<dbReference type="GO" id="GO:0019843">
    <property type="term" value="F:rRNA binding"/>
    <property type="evidence" value="ECO:0007669"/>
    <property type="project" value="UniProtKB-UniRule"/>
</dbReference>
<dbReference type="GO" id="GO:0005840">
    <property type="term" value="C:ribosome"/>
    <property type="evidence" value="ECO:0007669"/>
    <property type="project" value="UniProtKB-KW"/>
</dbReference>
<gene>
    <name evidence="5 6" type="primary">rpl23</name>
</gene>
<reference evidence="6" key="2">
    <citation type="journal article" date="2019" name="Mol. Phylogenet. Evol.">
        <title>Reassessment of the classification of bryopsidales (chlorophyta) based on chloroplast phylogenomic analyses.</title>
        <authorList>
            <person name="Cremen M.C."/>
            <person name="Leliaert F."/>
            <person name="West J."/>
            <person name="Lam D.W."/>
            <person name="Shimada S."/>
            <person name="Lopez-Bautista J.M."/>
            <person name="Verbruggen H."/>
        </authorList>
    </citation>
    <scope>NUCLEOTIDE SEQUENCE</scope>
</reference>
<comment type="function">
    <text evidence="5">Binds to 23S rRNA.</text>
</comment>
<dbReference type="InterPro" id="IPR013025">
    <property type="entry name" value="Ribosomal_uL23-like"/>
</dbReference>
<name>A0A386AY26_9CHLO</name>
<keyword evidence="5" id="KW-0699">rRNA-binding</keyword>
<dbReference type="SUPFAM" id="SSF54189">
    <property type="entry name" value="Ribosomal proteins S24e, L23 and L15e"/>
    <property type="match status" value="1"/>
</dbReference>
<comment type="similarity">
    <text evidence="1 5">Belongs to the universal ribosomal protein uL23 family.</text>
</comment>
<dbReference type="PANTHER" id="PTHR11620">
    <property type="entry name" value="60S RIBOSOMAL PROTEIN L23A"/>
    <property type="match status" value="1"/>
</dbReference>
<keyword evidence="3 5" id="KW-0687">Ribonucleoprotein</keyword>
<dbReference type="AlphaFoldDB" id="A0A386AY26"/>
<evidence type="ECO:0000256" key="2">
    <source>
        <dbReference type="ARBA" id="ARBA00022980"/>
    </source>
</evidence>
<geneLocation type="chloroplast" evidence="6"/>
<dbReference type="GO" id="GO:0003735">
    <property type="term" value="F:structural constituent of ribosome"/>
    <property type="evidence" value="ECO:0007669"/>
    <property type="project" value="InterPro"/>
</dbReference>
<keyword evidence="6" id="KW-0150">Chloroplast</keyword>
<keyword evidence="2 5" id="KW-0689">Ribosomal protein</keyword>
<dbReference type="GO" id="GO:0009507">
    <property type="term" value="C:chloroplast"/>
    <property type="evidence" value="ECO:0007669"/>
    <property type="project" value="UniProtKB-SubCell"/>
</dbReference>
<accession>A0A386AY26</accession>
<keyword evidence="5" id="KW-0694">RNA-binding</keyword>
<proteinExistence type="inferred from homology"/>
<organism evidence="6">
    <name type="scientific">Pseudochlorodesmis sp. HV01306a</name>
    <dbReference type="NCBI Taxonomy" id="2358488"/>
    <lineage>
        <taxon>Eukaryota</taxon>
        <taxon>Viridiplantae</taxon>
        <taxon>Chlorophyta</taxon>
        <taxon>core chlorophytes</taxon>
        <taxon>Ulvophyceae</taxon>
        <taxon>TCBD clade</taxon>
        <taxon>Bryopsidales</taxon>
        <taxon>Bryopsidineae</taxon>
        <taxon>Bryopsidaceae</taxon>
        <taxon>Pseudochlorodesmis</taxon>
    </lineage>
</organism>
<comment type="subcellular location">
    <subcellularLocation>
        <location evidence="5">Plastid</location>
        <location evidence="5">Chloroplast</location>
    </subcellularLocation>
</comment>
<evidence type="ECO:0000256" key="5">
    <source>
        <dbReference type="HAMAP-Rule" id="MF_01369"/>
    </source>
</evidence>
<dbReference type="Gene3D" id="3.30.70.330">
    <property type="match status" value="1"/>
</dbReference>
<comment type="subunit">
    <text evidence="5">Part of the 50S ribosomal subunit.</text>
</comment>
<evidence type="ECO:0000256" key="4">
    <source>
        <dbReference type="ARBA" id="ARBA00035287"/>
    </source>
</evidence>
<dbReference type="EMBL" id="MH591094">
    <property type="protein sequence ID" value="AYC64332.1"/>
    <property type="molecule type" value="Genomic_DNA"/>
</dbReference>
<evidence type="ECO:0000313" key="6">
    <source>
        <dbReference type="EMBL" id="AYC64332.1"/>
    </source>
</evidence>
<keyword evidence="6" id="KW-0934">Plastid</keyword>
<evidence type="ECO:0000256" key="1">
    <source>
        <dbReference type="ARBA" id="ARBA00006700"/>
    </source>
</evidence>
<dbReference type="Pfam" id="PF00276">
    <property type="entry name" value="Ribosomal_L23"/>
    <property type="match status" value="1"/>
</dbReference>
<evidence type="ECO:0000256" key="3">
    <source>
        <dbReference type="ARBA" id="ARBA00023274"/>
    </source>
</evidence>
<sequence length="120" mass="14229">MSQNFAKQQEGFIEQSKIKLNQKLFDFLKKPVITDKTTKLIEQKIYTFDVDAQLTKKQIKEIFENFYGVPVKSVKTHRILKKKKRSFTYNKFKPIKRALLCFENQQEISILNNLIPNNSN</sequence>